<keyword evidence="4" id="KW-1185">Reference proteome</keyword>
<dbReference type="SUPFAM" id="SSF55347">
    <property type="entry name" value="Glyceraldehyde-3-phosphate dehydrogenase-like, C-terminal domain"/>
    <property type="match status" value="1"/>
</dbReference>
<feature type="domain" description="Gfo/Idh/MocA-like oxidoreductase N-terminal" evidence="2">
    <location>
        <begin position="6"/>
        <end position="114"/>
    </location>
</feature>
<dbReference type="InterPro" id="IPR036291">
    <property type="entry name" value="NAD(P)-bd_dom_sf"/>
</dbReference>
<evidence type="ECO:0000313" key="3">
    <source>
        <dbReference type="EMBL" id="RWZ51873.1"/>
    </source>
</evidence>
<protein>
    <submittedName>
        <fullName evidence="3">Gfo/Idh/MocA family oxidoreductase</fullName>
    </submittedName>
</protein>
<dbReference type="SUPFAM" id="SSF51735">
    <property type="entry name" value="NAD(P)-binding Rossmann-fold domains"/>
    <property type="match status" value="1"/>
</dbReference>
<gene>
    <name evidence="3" type="ORF">ELQ90_07240</name>
</gene>
<evidence type="ECO:0000259" key="2">
    <source>
        <dbReference type="Pfam" id="PF01408"/>
    </source>
</evidence>
<dbReference type="Gene3D" id="3.40.50.720">
    <property type="entry name" value="NAD(P)-binding Rossmann-like Domain"/>
    <property type="match status" value="1"/>
</dbReference>
<dbReference type="OrthoDB" id="9772350at2"/>
<dbReference type="EMBL" id="RZNB01000002">
    <property type="protein sequence ID" value="RWZ51873.1"/>
    <property type="molecule type" value="Genomic_DNA"/>
</dbReference>
<dbReference type="GO" id="GO:0016491">
    <property type="term" value="F:oxidoreductase activity"/>
    <property type="evidence" value="ECO:0007669"/>
    <property type="project" value="UniProtKB-KW"/>
</dbReference>
<dbReference type="InterPro" id="IPR000683">
    <property type="entry name" value="Gfo/Idh/MocA-like_OxRdtase_N"/>
</dbReference>
<dbReference type="PANTHER" id="PTHR43818">
    <property type="entry name" value="BCDNA.GH03377"/>
    <property type="match status" value="1"/>
</dbReference>
<evidence type="ECO:0000256" key="1">
    <source>
        <dbReference type="ARBA" id="ARBA00023002"/>
    </source>
</evidence>
<dbReference type="Proteomes" id="UP000288547">
    <property type="component" value="Unassembled WGS sequence"/>
</dbReference>
<dbReference type="AlphaFoldDB" id="A0A3S5CEY3"/>
<comment type="caution">
    <text evidence="3">The sequence shown here is derived from an EMBL/GenBank/DDBJ whole genome shotgun (WGS) entry which is preliminary data.</text>
</comment>
<dbReference type="RefSeq" id="WP_128494586.1">
    <property type="nucleotide sequence ID" value="NZ_RZNB01000002.1"/>
</dbReference>
<dbReference type="Gene3D" id="3.30.360.10">
    <property type="entry name" value="Dihydrodipicolinate Reductase, domain 2"/>
    <property type="match status" value="1"/>
</dbReference>
<dbReference type="GO" id="GO:0000166">
    <property type="term" value="F:nucleotide binding"/>
    <property type="evidence" value="ECO:0007669"/>
    <property type="project" value="InterPro"/>
</dbReference>
<sequence>MTTTPLRVGIVGTGWRAEYFARIAVALPDRFELVGVTSRTPENRERFARSWRTRPFDSVGDLVGAGRPELVITSVPVPANPDVIGDLVDLGAHVLAETPPAPTLAGLVDLWDRVGAGGLVHIAEQYPELPGHAARRAVVASGAIGDVSSVQVSSTHGYHAVALMRSFLGYAGHGAVTVRASTFDAPLVDPLSRAGWSHDDRPKRARTILATLDFGDDRSGLYDFTDNQWHNRLRFRRILVRGSRGEISGDAVVRLAGDETVLTSSISRSQLGHDLNLDGHDTEHLAFDGSIVWRNPVLGARFMDEEIAMAAVMLRAGTWARGEGDGPYSLADASRDHAIALAIDEAAETGAATVESDLPWA</sequence>
<accession>A0A3S5CEY3</accession>
<organism evidence="3 4">
    <name type="scientific">Labedella phragmitis</name>
    <dbReference type="NCBI Taxonomy" id="2498849"/>
    <lineage>
        <taxon>Bacteria</taxon>
        <taxon>Bacillati</taxon>
        <taxon>Actinomycetota</taxon>
        <taxon>Actinomycetes</taxon>
        <taxon>Micrococcales</taxon>
        <taxon>Microbacteriaceae</taxon>
        <taxon>Labedella</taxon>
    </lineage>
</organism>
<reference evidence="3 4" key="1">
    <citation type="submission" date="2018-12" db="EMBL/GenBank/DDBJ databases">
        <authorList>
            <person name="Li F."/>
        </authorList>
    </citation>
    <scope>NUCLEOTIDE SEQUENCE [LARGE SCALE GENOMIC DNA]</scope>
    <source>
        <strain evidence="3 4">11W25H-1</strain>
    </source>
</reference>
<dbReference type="Pfam" id="PF01408">
    <property type="entry name" value="GFO_IDH_MocA"/>
    <property type="match status" value="1"/>
</dbReference>
<dbReference type="PANTHER" id="PTHR43818:SF11">
    <property type="entry name" value="BCDNA.GH03377"/>
    <property type="match status" value="1"/>
</dbReference>
<dbReference type="InterPro" id="IPR050463">
    <property type="entry name" value="Gfo/Idh/MocA_oxidrdct_glycsds"/>
</dbReference>
<evidence type="ECO:0000313" key="4">
    <source>
        <dbReference type="Proteomes" id="UP000288547"/>
    </source>
</evidence>
<proteinExistence type="predicted"/>
<name>A0A3S5CEY3_9MICO</name>
<keyword evidence="1" id="KW-0560">Oxidoreductase</keyword>